<evidence type="ECO:0000259" key="5">
    <source>
        <dbReference type="PROSITE" id="PS50995"/>
    </source>
</evidence>
<dbReference type="PANTHER" id="PTHR39515:SF2">
    <property type="entry name" value="HTH-TYPE TRANSCRIPTIONAL REGULATOR RV0880"/>
    <property type="match status" value="1"/>
</dbReference>
<evidence type="ECO:0000256" key="1">
    <source>
        <dbReference type="ARBA" id="ARBA00023015"/>
    </source>
</evidence>
<comment type="caution">
    <text evidence="6">The sequence shown here is derived from an EMBL/GenBank/DDBJ whole genome shotgun (WGS) entry which is preliminary data.</text>
</comment>
<dbReference type="InterPro" id="IPR036390">
    <property type="entry name" value="WH_DNA-bd_sf"/>
</dbReference>
<dbReference type="Gene3D" id="1.10.10.10">
    <property type="entry name" value="Winged helix-like DNA-binding domain superfamily/Winged helix DNA-binding domain"/>
    <property type="match status" value="1"/>
</dbReference>
<dbReference type="PROSITE" id="PS01117">
    <property type="entry name" value="HTH_MARR_1"/>
    <property type="match status" value="1"/>
</dbReference>
<keyword evidence="3" id="KW-0804">Transcription</keyword>
<dbReference type="PROSITE" id="PS50995">
    <property type="entry name" value="HTH_MARR_2"/>
    <property type="match status" value="1"/>
</dbReference>
<dbReference type="EMBL" id="JADKYB010000005">
    <property type="protein sequence ID" value="MBM9505108.1"/>
    <property type="molecule type" value="Genomic_DNA"/>
</dbReference>
<dbReference type="InterPro" id="IPR000835">
    <property type="entry name" value="HTH_MarR-typ"/>
</dbReference>
<evidence type="ECO:0000313" key="7">
    <source>
        <dbReference type="Proteomes" id="UP000749040"/>
    </source>
</evidence>
<evidence type="ECO:0000256" key="4">
    <source>
        <dbReference type="SAM" id="MobiDB-lite"/>
    </source>
</evidence>
<gene>
    <name evidence="6" type="ORF">ITX44_11255</name>
</gene>
<keyword evidence="2" id="KW-0238">DNA-binding</keyword>
<protein>
    <submittedName>
        <fullName evidence="6">MarR family transcriptional regulator</fullName>
    </submittedName>
</protein>
<evidence type="ECO:0000313" key="6">
    <source>
        <dbReference type="EMBL" id="MBM9505108.1"/>
    </source>
</evidence>
<dbReference type="SMART" id="SM00347">
    <property type="entry name" value="HTH_MARR"/>
    <property type="match status" value="1"/>
</dbReference>
<dbReference type="InterPro" id="IPR023187">
    <property type="entry name" value="Tscrpt_reg_MarR-type_CS"/>
</dbReference>
<dbReference type="PRINTS" id="PR00598">
    <property type="entry name" value="HTHMARR"/>
</dbReference>
<feature type="region of interest" description="Disordered" evidence="4">
    <location>
        <begin position="142"/>
        <end position="195"/>
    </location>
</feature>
<keyword evidence="1" id="KW-0805">Transcription regulation</keyword>
<keyword evidence="7" id="KW-1185">Reference proteome</keyword>
<sequence length="195" mass="21696">MFPPPPLDHAAVVRRAVNRLSRRLRAERLPDGLPNGKLAALAHLYRSGPGTAGAMAAALHVQPQSLTRTLAALEEDGLVTRTKDATDGRQYRIELTRRGFETMARDVEYRDGWLRRRMAAELTPTERELLRLAARLLDRLAEDEDEDEREDEREDREDADDEPGRSRGRTPGDGRTGAHSKAPGTPQKEAAGGEE</sequence>
<feature type="compositionally biased region" description="Acidic residues" evidence="4">
    <location>
        <begin position="142"/>
        <end position="161"/>
    </location>
</feature>
<dbReference type="Proteomes" id="UP000749040">
    <property type="component" value="Unassembled WGS sequence"/>
</dbReference>
<reference evidence="6 7" key="1">
    <citation type="submission" date="2021-01" db="EMBL/GenBank/DDBJ databases">
        <title>Streptomyces acididurans sp. nov., isolated from a peat swamp forest soil.</title>
        <authorList>
            <person name="Chantavorakit T."/>
            <person name="Duangmal K."/>
        </authorList>
    </citation>
    <scope>NUCLEOTIDE SEQUENCE [LARGE SCALE GENOMIC DNA]</scope>
    <source>
        <strain evidence="6 7">KK5PA1</strain>
    </source>
</reference>
<feature type="domain" description="HTH marR-type" evidence="5">
    <location>
        <begin position="6"/>
        <end position="142"/>
    </location>
</feature>
<dbReference type="Pfam" id="PF01047">
    <property type="entry name" value="MarR"/>
    <property type="match status" value="1"/>
</dbReference>
<evidence type="ECO:0000256" key="3">
    <source>
        <dbReference type="ARBA" id="ARBA00023163"/>
    </source>
</evidence>
<dbReference type="Gene3D" id="1.10.287.100">
    <property type="match status" value="1"/>
</dbReference>
<dbReference type="InterPro" id="IPR052526">
    <property type="entry name" value="HTH-type_Bedaq_tolerance"/>
</dbReference>
<dbReference type="SUPFAM" id="SSF46785">
    <property type="entry name" value="Winged helix' DNA-binding domain"/>
    <property type="match status" value="1"/>
</dbReference>
<organism evidence="6 7">
    <name type="scientific">Actinacidiphila acididurans</name>
    <dbReference type="NCBI Taxonomy" id="2784346"/>
    <lineage>
        <taxon>Bacteria</taxon>
        <taxon>Bacillati</taxon>
        <taxon>Actinomycetota</taxon>
        <taxon>Actinomycetes</taxon>
        <taxon>Kitasatosporales</taxon>
        <taxon>Streptomycetaceae</taxon>
        <taxon>Actinacidiphila</taxon>
    </lineage>
</organism>
<proteinExistence type="predicted"/>
<accession>A0ABS2TP40</accession>
<evidence type="ECO:0000256" key="2">
    <source>
        <dbReference type="ARBA" id="ARBA00023125"/>
    </source>
</evidence>
<name>A0ABS2TP40_9ACTN</name>
<dbReference type="InterPro" id="IPR036388">
    <property type="entry name" value="WH-like_DNA-bd_sf"/>
</dbReference>
<dbReference type="PANTHER" id="PTHR39515">
    <property type="entry name" value="CONSERVED PROTEIN"/>
    <property type="match status" value="1"/>
</dbReference>